<keyword evidence="1" id="KW-0812">Transmembrane</keyword>
<proteinExistence type="predicted"/>
<dbReference type="Proteomes" id="UP000279029">
    <property type="component" value="Chromosome"/>
</dbReference>
<gene>
    <name evidence="3" type="ORF">PATL70BA_0335</name>
</gene>
<dbReference type="PANTHER" id="PTHR46333">
    <property type="entry name" value="CYTOKINESIS PROTEIN 3"/>
    <property type="match status" value="1"/>
</dbReference>
<keyword evidence="4" id="KW-1185">Reference proteome</keyword>
<protein>
    <recommendedName>
        <fullName evidence="2">Transglutaminase-like domain-containing protein</fullName>
    </recommendedName>
</protein>
<keyword evidence="1" id="KW-1133">Transmembrane helix</keyword>
<reference evidence="3 4" key="1">
    <citation type="submission" date="2018-09" db="EMBL/GenBank/DDBJ databases">
        <authorList>
            <person name="Postec A."/>
        </authorList>
    </citation>
    <scope>NUCLEOTIDE SEQUENCE [LARGE SCALE GENOMIC DNA]</scope>
    <source>
        <strain evidence="3">70B-A</strain>
    </source>
</reference>
<keyword evidence="1" id="KW-0472">Membrane</keyword>
<dbReference type="SUPFAM" id="SSF54001">
    <property type="entry name" value="Cysteine proteinases"/>
    <property type="match status" value="1"/>
</dbReference>
<dbReference type="InterPro" id="IPR052557">
    <property type="entry name" value="CAP/Cytokinesis_protein"/>
</dbReference>
<dbReference type="InterPro" id="IPR002931">
    <property type="entry name" value="Transglutaminase-like"/>
</dbReference>
<evidence type="ECO:0000259" key="2">
    <source>
        <dbReference type="SMART" id="SM00460"/>
    </source>
</evidence>
<evidence type="ECO:0000313" key="3">
    <source>
        <dbReference type="EMBL" id="VDN46182.1"/>
    </source>
</evidence>
<evidence type="ECO:0000256" key="1">
    <source>
        <dbReference type="SAM" id="Phobius"/>
    </source>
</evidence>
<dbReference type="Pfam" id="PF01841">
    <property type="entry name" value="Transglut_core"/>
    <property type="match status" value="1"/>
</dbReference>
<dbReference type="EMBL" id="LR130778">
    <property type="protein sequence ID" value="VDN46182.1"/>
    <property type="molecule type" value="Genomic_DNA"/>
</dbReference>
<feature type="domain" description="Transglutaminase-like" evidence="2">
    <location>
        <begin position="196"/>
        <end position="252"/>
    </location>
</feature>
<dbReference type="SMART" id="SM00460">
    <property type="entry name" value="TGc"/>
    <property type="match status" value="1"/>
</dbReference>
<sequence>MRKSRRFNPIKFISLVLLLISMGLIANNYFWGQDEIIFDSSKVISHIASQNKLFSSDQEDFINTEEELLAAVVAMILAWEGEREFMIPALTYEQVEAGIQSAITSMKDYPGYYSAVSSTESATSDVSLSLRVNYKITKTEFDTSVKKAEAIVDEIIQDGMTPFEKTLAIHDYLVDHIVYTKDVEAGEEYIYTMYGALIHGDAVCQGYAEAFHYLSTMAGLETIIIQGTAGEQAHAWNLVQLEEEWYHVDVTWDDPVMPGGTQVKRYDYMNITSEQMSKDHQYIAEDYPVATGKQYNYYVYMDLYAEQASDLIKRLQRFFDEQGNKIEIKTGYDIDQIYVEEVLSQLQSGSYRSLQYSVNPVQNTIILSDVIY</sequence>
<accession>A0A3P7RTJ0</accession>
<dbReference type="InterPro" id="IPR038765">
    <property type="entry name" value="Papain-like_cys_pep_sf"/>
</dbReference>
<dbReference type="GO" id="GO:0005737">
    <property type="term" value="C:cytoplasm"/>
    <property type="evidence" value="ECO:0007669"/>
    <property type="project" value="TreeGrafter"/>
</dbReference>
<evidence type="ECO:0000313" key="4">
    <source>
        <dbReference type="Proteomes" id="UP000279029"/>
    </source>
</evidence>
<name>A0A3P7RTJ0_9FIRM</name>
<dbReference type="PANTHER" id="PTHR46333:SF2">
    <property type="entry name" value="CYTOKINESIS PROTEIN 3"/>
    <property type="match status" value="1"/>
</dbReference>
<organism evidence="3 4">
    <name type="scientific">Petrocella atlantisensis</name>
    <dbReference type="NCBI Taxonomy" id="2173034"/>
    <lineage>
        <taxon>Bacteria</taxon>
        <taxon>Bacillati</taxon>
        <taxon>Bacillota</taxon>
        <taxon>Clostridia</taxon>
        <taxon>Lachnospirales</taxon>
        <taxon>Vallitaleaceae</taxon>
        <taxon>Petrocella</taxon>
    </lineage>
</organism>
<dbReference type="KEGG" id="cbar:PATL70BA_0335"/>
<feature type="transmembrane region" description="Helical" evidence="1">
    <location>
        <begin position="12"/>
        <end position="31"/>
    </location>
</feature>
<dbReference type="AlphaFoldDB" id="A0A3P7RTJ0"/>
<dbReference type="Gene3D" id="3.10.620.30">
    <property type="match status" value="1"/>
</dbReference>